<feature type="domain" description="DUF2061" evidence="1">
    <location>
        <begin position="107"/>
        <end position="158"/>
    </location>
</feature>
<reference evidence="2 3" key="1">
    <citation type="journal article" date="2023" name="Commun. Biol.">
        <title>Reorganization of the ancestral sex-determining regions during the evolution of trioecy in Pleodorina starrii.</title>
        <authorList>
            <person name="Takahashi K."/>
            <person name="Suzuki S."/>
            <person name="Kawai-Toyooka H."/>
            <person name="Yamamoto K."/>
            <person name="Hamaji T."/>
            <person name="Ootsuki R."/>
            <person name="Yamaguchi H."/>
            <person name="Kawachi M."/>
            <person name="Higashiyama T."/>
            <person name="Nozaki H."/>
        </authorList>
    </citation>
    <scope>NUCLEOTIDE SEQUENCE [LARGE SCALE GENOMIC DNA]</scope>
    <source>
        <strain evidence="2 3">NIES-4479</strain>
    </source>
</reference>
<gene>
    <name evidence="2" type="primary">PLEST001542</name>
    <name evidence="2" type="ORF">PLESTB_000817200</name>
</gene>
<proteinExistence type="predicted"/>
<keyword evidence="3" id="KW-1185">Reference proteome</keyword>
<organism evidence="2 3">
    <name type="scientific">Pleodorina starrii</name>
    <dbReference type="NCBI Taxonomy" id="330485"/>
    <lineage>
        <taxon>Eukaryota</taxon>
        <taxon>Viridiplantae</taxon>
        <taxon>Chlorophyta</taxon>
        <taxon>core chlorophytes</taxon>
        <taxon>Chlorophyceae</taxon>
        <taxon>CS clade</taxon>
        <taxon>Chlamydomonadales</taxon>
        <taxon>Volvocaceae</taxon>
        <taxon>Pleodorina</taxon>
    </lineage>
</organism>
<dbReference type="Pfam" id="PF09834">
    <property type="entry name" value="DUF2061"/>
    <property type="match status" value="1"/>
</dbReference>
<protein>
    <recommendedName>
        <fullName evidence="1">DUF2061 domain-containing protein</fullName>
    </recommendedName>
</protein>
<dbReference type="Proteomes" id="UP001165080">
    <property type="component" value="Unassembled WGS sequence"/>
</dbReference>
<evidence type="ECO:0000313" key="3">
    <source>
        <dbReference type="Proteomes" id="UP001165080"/>
    </source>
</evidence>
<dbReference type="InterPro" id="IPR018638">
    <property type="entry name" value="DUF2061_membrane"/>
</dbReference>
<evidence type="ECO:0000313" key="2">
    <source>
        <dbReference type="EMBL" id="GLC54040.1"/>
    </source>
</evidence>
<dbReference type="AlphaFoldDB" id="A0A9W6BLN4"/>
<sequence>MVSSLLRRSSCQVGCQARLQQQQRRPLRLLCALSLERPSEAAGRKNKPSAALPSAALSVVESDLVVSPEVQDAYEAGYQAGLAAARQAQSSEAEKPRPQHDSLWRSIVKALSWRFFSTATTIVLTMTFFSATLDEALELGAAEFLSKYILYLIHERLWILVTLF</sequence>
<accession>A0A9W6BLN4</accession>
<dbReference type="EMBL" id="BRXU01000009">
    <property type="protein sequence ID" value="GLC54040.1"/>
    <property type="molecule type" value="Genomic_DNA"/>
</dbReference>
<comment type="caution">
    <text evidence="2">The sequence shown here is derived from an EMBL/GenBank/DDBJ whole genome shotgun (WGS) entry which is preliminary data.</text>
</comment>
<dbReference type="OrthoDB" id="532386at2759"/>
<evidence type="ECO:0000259" key="1">
    <source>
        <dbReference type="Pfam" id="PF09834"/>
    </source>
</evidence>
<name>A0A9W6BLN4_9CHLO</name>